<dbReference type="HOGENOM" id="CLU_029688_1_0_9"/>
<keyword evidence="7 8" id="KW-0472">Membrane</keyword>
<reference evidence="11 12" key="1">
    <citation type="journal article" date="2007" name="Proc. Natl. Acad. Sci. U.S.A.">
        <title>Genome and proteome of long-chain alkane degrading Geobacillus thermodenitrificans NG80-2 isolated from a deep-subsurface oil reservoir.</title>
        <authorList>
            <person name="Feng L."/>
            <person name="Wang W."/>
            <person name="Cheng J."/>
            <person name="Ren Y."/>
            <person name="Zhao G."/>
            <person name="Gao C."/>
            <person name="Tang Y."/>
            <person name="Liu X."/>
            <person name="Han W."/>
            <person name="Peng X."/>
            <person name="Liu R."/>
            <person name="Wang L."/>
        </authorList>
    </citation>
    <scope>NUCLEOTIDE SEQUENCE [LARGE SCALE GENOMIC DNA]</scope>
    <source>
        <strain evidence="11 12">NG80-2</strain>
    </source>
</reference>
<feature type="transmembrane region" description="Helical" evidence="9">
    <location>
        <begin position="352"/>
        <end position="372"/>
    </location>
</feature>
<dbReference type="InterPro" id="IPR004796">
    <property type="entry name" value="PTS_IIC_cello"/>
</dbReference>
<feature type="transmembrane region" description="Helical" evidence="9">
    <location>
        <begin position="32"/>
        <end position="53"/>
    </location>
</feature>
<comment type="subcellular location">
    <subcellularLocation>
        <location evidence="1">Cell membrane</location>
        <topology evidence="1">Multi-pass membrane protein</topology>
    </subcellularLocation>
</comment>
<dbReference type="RefSeq" id="WP_011887200.1">
    <property type="nucleotide sequence ID" value="NC_009328.1"/>
</dbReference>
<dbReference type="Pfam" id="PF02378">
    <property type="entry name" value="PTS_EIIC"/>
    <property type="match status" value="1"/>
</dbReference>
<dbReference type="NCBIfam" id="TIGR00410">
    <property type="entry name" value="lacE"/>
    <property type="match status" value="1"/>
</dbReference>
<feature type="transmembrane region" description="Helical" evidence="9">
    <location>
        <begin position="227"/>
        <end position="244"/>
    </location>
</feature>
<dbReference type="InterPro" id="IPR003352">
    <property type="entry name" value="PTS_EIIC"/>
</dbReference>
<evidence type="ECO:0000256" key="1">
    <source>
        <dbReference type="ARBA" id="ARBA00004651"/>
    </source>
</evidence>
<dbReference type="PIRSF" id="PIRSF006351">
    <property type="entry name" value="PTS_EIIC-Cellobiose"/>
    <property type="match status" value="1"/>
</dbReference>
<dbReference type="PROSITE" id="PS51105">
    <property type="entry name" value="PTS_EIIC_TYPE_3"/>
    <property type="match status" value="1"/>
</dbReference>
<evidence type="ECO:0000256" key="3">
    <source>
        <dbReference type="ARBA" id="ARBA00022475"/>
    </source>
</evidence>
<dbReference type="NCBIfam" id="TIGR00359">
    <property type="entry name" value="cello_pts_IIC"/>
    <property type="match status" value="1"/>
</dbReference>
<dbReference type="GO" id="GO:0008982">
    <property type="term" value="F:protein-N(PI)-phosphohistidine-sugar phosphotransferase activity"/>
    <property type="evidence" value="ECO:0007669"/>
    <property type="project" value="UniProtKB-UniRule"/>
</dbReference>
<evidence type="ECO:0000256" key="5">
    <source>
        <dbReference type="ARBA" id="ARBA00022692"/>
    </source>
</evidence>
<feature type="transmembrane region" description="Helical" evidence="9">
    <location>
        <begin position="251"/>
        <end position="269"/>
    </location>
</feature>
<feature type="transmembrane region" description="Helical" evidence="9">
    <location>
        <begin position="73"/>
        <end position="96"/>
    </location>
</feature>
<dbReference type="Proteomes" id="UP000001578">
    <property type="component" value="Chromosome"/>
</dbReference>
<evidence type="ECO:0000259" key="10">
    <source>
        <dbReference type="PROSITE" id="PS51105"/>
    </source>
</evidence>
<feature type="transmembrane region" description="Helical" evidence="9">
    <location>
        <begin position="103"/>
        <end position="122"/>
    </location>
</feature>
<feature type="transmembrane region" description="Helical" evidence="9">
    <location>
        <begin position="407"/>
        <end position="427"/>
    </location>
</feature>
<evidence type="ECO:0000313" key="12">
    <source>
        <dbReference type="Proteomes" id="UP000001578"/>
    </source>
</evidence>
<feature type="transmembrane region" description="Helical" evidence="9">
    <location>
        <begin position="296"/>
        <end position="315"/>
    </location>
</feature>
<sequence>MDRFIRVLEEHVMPVAGRIAEQRHLQAIRDGIILSMPLLIIGSLFLIIGFLPIPGYNEWMAKWFGEHWLDKLLYPVGATFDIMALVVSFGVAYRLAEKYKVDALSAGAISLAAFLLATPYQVPFTPEGAKETIMVSGGIPVQWVGSKGLFVAMILAIVSTEIYRKIIQKNIVIQLPDGVPPAVARSFVALIPGAAVLGVVWVVRLILEVTPFESFHNIVSMLLNKPLSALGGSLFGAIVAVLLVQLLWSTGLHGAAIVGGVMGPIWLSLMDENRMVFQQNPNAELPNIITAQFFDLWIYIGGSGATLALALTMMLRARSRQLKNLGRLAIAPGIFNINEPITFGMPIVMNPLLIIPFILVPIVLVIVSYVAMATGLVAKPSGVAVPWTTPFIISGYLATGGKISGSILQIVNFFIAFAIYYLFLMIWDKQKAAEEQADATISGGAGTTHSM</sequence>
<feature type="transmembrane region" description="Helical" evidence="9">
    <location>
        <begin position="142"/>
        <end position="163"/>
    </location>
</feature>
<keyword evidence="2 8" id="KW-0813">Transport</keyword>
<dbReference type="GO" id="GO:0009401">
    <property type="term" value="P:phosphoenolpyruvate-dependent sugar phosphotransferase system"/>
    <property type="evidence" value="ECO:0007669"/>
    <property type="project" value="InterPro"/>
</dbReference>
<feature type="transmembrane region" description="Helical" evidence="9">
    <location>
        <begin position="183"/>
        <end position="207"/>
    </location>
</feature>
<evidence type="ECO:0000256" key="6">
    <source>
        <dbReference type="ARBA" id="ARBA00022989"/>
    </source>
</evidence>
<proteinExistence type="predicted"/>
<comment type="function">
    <text evidence="8">The phosphoenolpyruvate-dependent sugar phosphotransferase system (PTS), a major carbohydrate active -transport system, catalyzes the phosphorylation of incoming sugar substrates concomitant with their translocation across the cell membrane.</text>
</comment>
<evidence type="ECO:0000256" key="9">
    <source>
        <dbReference type="SAM" id="Phobius"/>
    </source>
</evidence>
<evidence type="ECO:0000256" key="8">
    <source>
        <dbReference type="PIRNR" id="PIRNR006351"/>
    </source>
</evidence>
<evidence type="ECO:0000256" key="7">
    <source>
        <dbReference type="ARBA" id="ARBA00023136"/>
    </source>
</evidence>
<keyword evidence="11" id="KW-0808">Transferase</keyword>
<keyword evidence="3 8" id="KW-1003">Cell membrane</keyword>
<accession>A4IML9</accession>
<dbReference type="InterPro" id="IPR051088">
    <property type="entry name" value="PTS_Sugar-EIIC/EIIB"/>
</dbReference>
<dbReference type="GO" id="GO:0005886">
    <property type="term" value="C:plasma membrane"/>
    <property type="evidence" value="ECO:0007669"/>
    <property type="project" value="UniProtKB-SubCell"/>
</dbReference>
<dbReference type="GO" id="GO:1901264">
    <property type="term" value="P:carbohydrate derivative transport"/>
    <property type="evidence" value="ECO:0007669"/>
    <property type="project" value="TreeGrafter"/>
</dbReference>
<keyword evidence="6 9" id="KW-1133">Transmembrane helix</keyword>
<dbReference type="PANTHER" id="PTHR33989:SF11">
    <property type="entry name" value="LICHENAN PERMEASE IIC COMPONENT"/>
    <property type="match status" value="1"/>
</dbReference>
<keyword evidence="5 9" id="KW-0812">Transmembrane</keyword>
<feature type="domain" description="PTS EIIC type-3" evidence="10">
    <location>
        <begin position="8"/>
        <end position="423"/>
    </location>
</feature>
<dbReference type="AlphaFoldDB" id="A4IML9"/>
<dbReference type="InterPro" id="IPR004501">
    <property type="entry name" value="PTS_EIIC_3"/>
</dbReference>
<evidence type="ECO:0000256" key="4">
    <source>
        <dbReference type="ARBA" id="ARBA00022597"/>
    </source>
</evidence>
<gene>
    <name evidence="11" type="primary">celB</name>
    <name evidence="11" type="ordered locus">GTNG_1201</name>
</gene>
<organism evidence="11 12">
    <name type="scientific">Geobacillus thermodenitrificans (strain NG80-2)</name>
    <dbReference type="NCBI Taxonomy" id="420246"/>
    <lineage>
        <taxon>Bacteria</taxon>
        <taxon>Bacillati</taxon>
        <taxon>Bacillota</taxon>
        <taxon>Bacilli</taxon>
        <taxon>Bacillales</taxon>
        <taxon>Anoxybacillaceae</taxon>
        <taxon>Geobacillus</taxon>
    </lineage>
</organism>
<evidence type="ECO:0000256" key="2">
    <source>
        <dbReference type="ARBA" id="ARBA00022448"/>
    </source>
</evidence>
<dbReference type="PANTHER" id="PTHR33989">
    <property type="match status" value="1"/>
</dbReference>
<name>A4IML9_GEOTN</name>
<protein>
    <recommendedName>
        <fullName evidence="8">Permease IIC component</fullName>
    </recommendedName>
</protein>
<keyword evidence="4 8" id="KW-0762">Sugar transport</keyword>
<dbReference type="KEGG" id="gtn:GTNG_1201"/>
<dbReference type="eggNOG" id="COG1455">
    <property type="taxonomic scope" value="Bacteria"/>
</dbReference>
<evidence type="ECO:0000313" key="11">
    <source>
        <dbReference type="EMBL" id="ABO66573.1"/>
    </source>
</evidence>
<dbReference type="EMBL" id="CP000557">
    <property type="protein sequence ID" value="ABO66573.1"/>
    <property type="molecule type" value="Genomic_DNA"/>
</dbReference>